<proteinExistence type="predicted"/>
<sequence>MSRGSVSIDVWSEVSIDVGWKMSIDGRRVSSVDGGERVSVDETVSGSTVADENRATNKCCSRSLRNVVLC</sequence>
<reference evidence="1" key="1">
    <citation type="submission" date="2019-12" db="EMBL/GenBank/DDBJ databases">
        <title>Genome sequencing and annotation of Brassica cretica.</title>
        <authorList>
            <person name="Studholme D.J."/>
            <person name="Sarris P.F."/>
        </authorList>
    </citation>
    <scope>NUCLEOTIDE SEQUENCE</scope>
    <source>
        <strain evidence="1">PFS-102/07</strain>
        <tissue evidence="1">Leaf</tissue>
    </source>
</reference>
<name>A0A8S9FK80_BRACR</name>
<dbReference type="EMBL" id="QGKY02002305">
    <property type="protein sequence ID" value="KAF2532727.1"/>
    <property type="molecule type" value="Genomic_DNA"/>
</dbReference>
<gene>
    <name evidence="1" type="ORF">F2Q70_00030815</name>
</gene>
<protein>
    <submittedName>
        <fullName evidence="1">Uncharacterized protein</fullName>
    </submittedName>
</protein>
<evidence type="ECO:0000313" key="1">
    <source>
        <dbReference type="EMBL" id="KAF2532727.1"/>
    </source>
</evidence>
<organism evidence="1">
    <name type="scientific">Brassica cretica</name>
    <name type="common">Mustard</name>
    <dbReference type="NCBI Taxonomy" id="69181"/>
    <lineage>
        <taxon>Eukaryota</taxon>
        <taxon>Viridiplantae</taxon>
        <taxon>Streptophyta</taxon>
        <taxon>Embryophyta</taxon>
        <taxon>Tracheophyta</taxon>
        <taxon>Spermatophyta</taxon>
        <taxon>Magnoliopsida</taxon>
        <taxon>eudicotyledons</taxon>
        <taxon>Gunneridae</taxon>
        <taxon>Pentapetalae</taxon>
        <taxon>rosids</taxon>
        <taxon>malvids</taxon>
        <taxon>Brassicales</taxon>
        <taxon>Brassicaceae</taxon>
        <taxon>Brassiceae</taxon>
        <taxon>Brassica</taxon>
    </lineage>
</organism>
<dbReference type="AlphaFoldDB" id="A0A8S9FK80"/>
<accession>A0A8S9FK80</accession>
<comment type="caution">
    <text evidence="1">The sequence shown here is derived from an EMBL/GenBank/DDBJ whole genome shotgun (WGS) entry which is preliminary data.</text>
</comment>